<sequence length="247" mass="28120">MPQTIYCSQCGDPSPLGQRFCEKCGSRLPTSDPMENLQETQIHQGKTIYQQNSSQTPPPSNNSRGLFDPNHMSYVLKEKYWDFGSGPIYDAAGRQIGSMKRKLLSIRSRIELYEANGQLAGAINRKLIAIKPTYTLHDEYDNNIGRFEKTLLSIIHPKFYLKDTSGNIVMTAQGEFMGFDFKIRRGTSTDDRDLIAEIRKADRWKDVFFSGAWDFGDTYGVRIHNPSVDRRLLIGFVIAIDNVLHDN</sequence>
<gene>
    <name evidence="2" type="ORF">NEF87_000664</name>
</gene>
<evidence type="ECO:0008006" key="4">
    <source>
        <dbReference type="Google" id="ProtNLM"/>
    </source>
</evidence>
<organism evidence="2 3">
    <name type="scientific">Candidatus Lokiarchaeum ossiferum</name>
    <dbReference type="NCBI Taxonomy" id="2951803"/>
    <lineage>
        <taxon>Archaea</taxon>
        <taxon>Promethearchaeati</taxon>
        <taxon>Promethearchaeota</taxon>
        <taxon>Promethearchaeia</taxon>
        <taxon>Promethearchaeales</taxon>
        <taxon>Promethearchaeaceae</taxon>
        <taxon>Candidatus Lokiarchaeum</taxon>
    </lineage>
</organism>
<protein>
    <recommendedName>
        <fullName evidence="4">Zinc-ribbon domain-containing protein</fullName>
    </recommendedName>
</protein>
<dbReference type="Pfam" id="PF04525">
    <property type="entry name" value="LOR"/>
    <property type="match status" value="1"/>
</dbReference>
<dbReference type="EMBL" id="CP104013">
    <property type="protein sequence ID" value="UYP44379.1"/>
    <property type="molecule type" value="Genomic_DNA"/>
</dbReference>
<dbReference type="Gene3D" id="2.40.160.200">
    <property type="entry name" value="LURP1-related"/>
    <property type="match status" value="1"/>
</dbReference>
<reference evidence="2" key="1">
    <citation type="submission" date="2022-09" db="EMBL/GenBank/DDBJ databases">
        <title>Actin cytoskeleton and complex cell architecture in an #Asgard archaeon.</title>
        <authorList>
            <person name="Ponce Toledo R.I."/>
            <person name="Schleper C."/>
            <person name="Rodrigues Oliveira T."/>
            <person name="Wollweber F."/>
            <person name="Xu J."/>
            <person name="Rittmann S."/>
            <person name="Klingl A."/>
            <person name="Pilhofer M."/>
        </authorList>
    </citation>
    <scope>NUCLEOTIDE SEQUENCE</scope>
    <source>
        <strain evidence="2">B-35</strain>
    </source>
</reference>
<dbReference type="InterPro" id="IPR007612">
    <property type="entry name" value="LOR"/>
</dbReference>
<accession>A0ABY6HLJ1</accession>
<comment type="similarity">
    <text evidence="1">Belongs to the LOR family.</text>
</comment>
<dbReference type="Proteomes" id="UP001208689">
    <property type="component" value="Chromosome"/>
</dbReference>
<dbReference type="InterPro" id="IPR038595">
    <property type="entry name" value="LOR_sf"/>
</dbReference>
<dbReference type="InterPro" id="IPR025659">
    <property type="entry name" value="Tubby-like_C"/>
</dbReference>
<evidence type="ECO:0000256" key="1">
    <source>
        <dbReference type="ARBA" id="ARBA00005437"/>
    </source>
</evidence>
<evidence type="ECO:0000313" key="2">
    <source>
        <dbReference type="EMBL" id="UYP44379.1"/>
    </source>
</evidence>
<name>A0ABY6HLJ1_9ARCH</name>
<dbReference type="SUPFAM" id="SSF54518">
    <property type="entry name" value="Tubby C-terminal domain-like"/>
    <property type="match status" value="1"/>
</dbReference>
<keyword evidence="3" id="KW-1185">Reference proteome</keyword>
<proteinExistence type="inferred from homology"/>
<evidence type="ECO:0000313" key="3">
    <source>
        <dbReference type="Proteomes" id="UP001208689"/>
    </source>
</evidence>